<protein>
    <submittedName>
        <fullName evidence="2">DUF721 domain-containing protein</fullName>
    </submittedName>
</protein>
<dbReference type="Pfam" id="PF05258">
    <property type="entry name" value="DciA"/>
    <property type="match status" value="1"/>
</dbReference>
<dbReference type="PANTHER" id="PTHR36456:SF1">
    <property type="entry name" value="UPF0232 PROTEIN SCO3875"/>
    <property type="match status" value="1"/>
</dbReference>
<feature type="region of interest" description="Disordered" evidence="1">
    <location>
        <begin position="1"/>
        <end position="20"/>
    </location>
</feature>
<evidence type="ECO:0000313" key="2">
    <source>
        <dbReference type="EMBL" id="MFC4350624.1"/>
    </source>
</evidence>
<gene>
    <name evidence="2" type="ORF">ACFOW6_03600</name>
</gene>
<name>A0ABV8UHX8_9PROT</name>
<dbReference type="RefSeq" id="WP_382420955.1">
    <property type="nucleotide sequence ID" value="NZ_JBHSCW010000001.1"/>
</dbReference>
<keyword evidence="3" id="KW-1185">Reference proteome</keyword>
<dbReference type="PIRSF" id="PIRSF032064">
    <property type="entry name" value="UCP032064"/>
    <property type="match status" value="1"/>
</dbReference>
<dbReference type="Proteomes" id="UP001595799">
    <property type="component" value="Unassembled WGS sequence"/>
</dbReference>
<proteinExistence type="predicted"/>
<dbReference type="InterPro" id="IPR010593">
    <property type="entry name" value="DUF1159"/>
</dbReference>
<comment type="caution">
    <text evidence="2">The sequence shown here is derived from an EMBL/GenBank/DDBJ whole genome shotgun (WGS) entry which is preliminary data.</text>
</comment>
<feature type="region of interest" description="Disordered" evidence="1">
    <location>
        <begin position="122"/>
        <end position="145"/>
    </location>
</feature>
<evidence type="ECO:0000313" key="3">
    <source>
        <dbReference type="Proteomes" id="UP001595799"/>
    </source>
</evidence>
<dbReference type="EMBL" id="JBHSCW010000001">
    <property type="protein sequence ID" value="MFC4350624.1"/>
    <property type="molecule type" value="Genomic_DNA"/>
</dbReference>
<dbReference type="PANTHER" id="PTHR36456">
    <property type="entry name" value="UPF0232 PROTEIN SCO3875"/>
    <property type="match status" value="1"/>
</dbReference>
<evidence type="ECO:0000256" key="1">
    <source>
        <dbReference type="SAM" id="MobiDB-lite"/>
    </source>
</evidence>
<organism evidence="2 3">
    <name type="scientific">Fodinicurvata halophila</name>
    <dbReference type="NCBI Taxonomy" id="1419723"/>
    <lineage>
        <taxon>Bacteria</taxon>
        <taxon>Pseudomonadati</taxon>
        <taxon>Pseudomonadota</taxon>
        <taxon>Alphaproteobacteria</taxon>
        <taxon>Rhodospirillales</taxon>
        <taxon>Rhodovibrionaceae</taxon>
        <taxon>Fodinicurvata</taxon>
    </lineage>
</organism>
<accession>A0ABV8UHX8</accession>
<feature type="compositionally biased region" description="Polar residues" evidence="1">
    <location>
        <begin position="1"/>
        <end position="10"/>
    </location>
</feature>
<dbReference type="InterPro" id="IPR007922">
    <property type="entry name" value="DciA-like"/>
</dbReference>
<sequence length="182" mass="20483">MQRTTDSVNAASPKDPAERGAYTRSLSRLLRDVTAPALAKRSRAEASLILDWATIVGADLAAKAKPVRLSFPKRSERRGATLLLRVDSAYALDLQHQEPQVIERVNTHFGYSLVSRLRLEQAPVRETHQRPRTAPRLPPSLPPDERARLERQLTEIDNSELRSALQHLAEAVEAKRQKRKDS</sequence>
<reference evidence="3" key="1">
    <citation type="journal article" date="2019" name="Int. J. Syst. Evol. Microbiol.">
        <title>The Global Catalogue of Microorganisms (GCM) 10K type strain sequencing project: providing services to taxonomists for standard genome sequencing and annotation.</title>
        <authorList>
            <consortium name="The Broad Institute Genomics Platform"/>
            <consortium name="The Broad Institute Genome Sequencing Center for Infectious Disease"/>
            <person name="Wu L."/>
            <person name="Ma J."/>
        </authorList>
    </citation>
    <scope>NUCLEOTIDE SEQUENCE [LARGE SCALE GENOMIC DNA]</scope>
    <source>
        <strain evidence="3">CECT 8472</strain>
    </source>
</reference>